<evidence type="ECO:0000313" key="1">
    <source>
        <dbReference type="EMBL" id="KAH0557436.1"/>
    </source>
</evidence>
<keyword evidence="2" id="KW-1185">Reference proteome</keyword>
<evidence type="ECO:0000313" key="2">
    <source>
        <dbReference type="Proteomes" id="UP000826195"/>
    </source>
</evidence>
<protein>
    <submittedName>
        <fullName evidence="1">Uncharacterized protein</fullName>
    </submittedName>
</protein>
<proteinExistence type="predicted"/>
<dbReference type="EMBL" id="JAHXZJ010000747">
    <property type="protein sequence ID" value="KAH0557436.1"/>
    <property type="molecule type" value="Genomic_DNA"/>
</dbReference>
<comment type="caution">
    <text evidence="1">The sequence shown here is derived from an EMBL/GenBank/DDBJ whole genome shotgun (WGS) entry which is preliminary data.</text>
</comment>
<dbReference type="AlphaFoldDB" id="A0AAV7IT28"/>
<sequence length="96" mass="10795">MILDRKQSGNDEAEEMNTRSVGVIDRLVSTAIGDRNSGLWVERIAKGLMWFWNWYCYYFFSIHETSLKITLIHICFAMSEAATGLIVSGCGSLLVG</sequence>
<dbReference type="Proteomes" id="UP000826195">
    <property type="component" value="Unassembled WGS sequence"/>
</dbReference>
<reference evidence="1 2" key="1">
    <citation type="journal article" date="2021" name="J. Hered.">
        <title>A chromosome-level genome assembly of the parasitoid wasp, Cotesia glomerata (Hymenoptera: Braconidae).</title>
        <authorList>
            <person name="Pinto B.J."/>
            <person name="Weis J.J."/>
            <person name="Gamble T."/>
            <person name="Ode P.J."/>
            <person name="Paul R."/>
            <person name="Zaspel J.M."/>
        </authorList>
    </citation>
    <scope>NUCLEOTIDE SEQUENCE [LARGE SCALE GENOMIC DNA]</scope>
    <source>
        <strain evidence="1">CgM1</strain>
    </source>
</reference>
<organism evidence="1 2">
    <name type="scientific">Cotesia glomerata</name>
    <name type="common">Lepidopteran parasitic wasp</name>
    <name type="synonym">Apanteles glomeratus</name>
    <dbReference type="NCBI Taxonomy" id="32391"/>
    <lineage>
        <taxon>Eukaryota</taxon>
        <taxon>Metazoa</taxon>
        <taxon>Ecdysozoa</taxon>
        <taxon>Arthropoda</taxon>
        <taxon>Hexapoda</taxon>
        <taxon>Insecta</taxon>
        <taxon>Pterygota</taxon>
        <taxon>Neoptera</taxon>
        <taxon>Endopterygota</taxon>
        <taxon>Hymenoptera</taxon>
        <taxon>Apocrita</taxon>
        <taxon>Ichneumonoidea</taxon>
        <taxon>Braconidae</taxon>
        <taxon>Microgastrinae</taxon>
        <taxon>Cotesia</taxon>
    </lineage>
</organism>
<accession>A0AAV7IT28</accession>
<name>A0AAV7IT28_COTGL</name>
<gene>
    <name evidence="1" type="ORF">KQX54_005948</name>
</gene>